<evidence type="ECO:0000313" key="1">
    <source>
        <dbReference type="EMBL" id="HIW83798.1"/>
    </source>
</evidence>
<proteinExistence type="predicted"/>
<reference evidence="1" key="1">
    <citation type="journal article" date="2021" name="PeerJ">
        <title>Extensive microbial diversity within the chicken gut microbiome revealed by metagenomics and culture.</title>
        <authorList>
            <person name="Gilroy R."/>
            <person name="Ravi A."/>
            <person name="Getino M."/>
            <person name="Pursley I."/>
            <person name="Horton D.L."/>
            <person name="Alikhan N.F."/>
            <person name="Baker D."/>
            <person name="Gharbi K."/>
            <person name="Hall N."/>
            <person name="Watson M."/>
            <person name="Adriaenssens E.M."/>
            <person name="Foster-Nyarko E."/>
            <person name="Jarju S."/>
            <person name="Secka A."/>
            <person name="Antonio M."/>
            <person name="Oren A."/>
            <person name="Chaudhuri R.R."/>
            <person name="La Ragione R."/>
            <person name="Hildebrand F."/>
            <person name="Pallen M.J."/>
        </authorList>
    </citation>
    <scope>NUCLEOTIDE SEQUENCE</scope>
    <source>
        <strain evidence="1">ChiSxjej1B13-11762</strain>
    </source>
</reference>
<evidence type="ECO:0000313" key="2">
    <source>
        <dbReference type="Proteomes" id="UP000824263"/>
    </source>
</evidence>
<protein>
    <submittedName>
        <fullName evidence="1">Uncharacterized protein</fullName>
    </submittedName>
</protein>
<sequence>MPDIAYQNKDITSKILGEQLKHKSFAAYGLHTPKILQVLPTNLPAVEANELRLDNLFLLEDGSLAMVDYESDYRYEDKVKYLNYLARAIKRYIQEGIFGEEHPIRFRMIVIYTADIEPKQTCRVLDAGCLRLSVEEAFLRNLDPELVERELRDKIEAGEALSEEEQMRFIILPLTHQGKEAKQACIRRCFDLAREMEDEEAQSFLLSGMLVFSDKVIARKDSKRIKEWLMLTKVGQL</sequence>
<dbReference type="Proteomes" id="UP000824263">
    <property type="component" value="Unassembled WGS sequence"/>
</dbReference>
<gene>
    <name evidence="1" type="ORF">H9873_05695</name>
</gene>
<dbReference type="AlphaFoldDB" id="A0A9D1RB30"/>
<reference evidence="1" key="2">
    <citation type="submission" date="2021-04" db="EMBL/GenBank/DDBJ databases">
        <authorList>
            <person name="Gilroy R."/>
        </authorList>
    </citation>
    <scope>NUCLEOTIDE SEQUENCE</scope>
    <source>
        <strain evidence="1">ChiSxjej1B13-11762</strain>
    </source>
</reference>
<organism evidence="1 2">
    <name type="scientific">Candidatus Dorea gallistercoris</name>
    <dbReference type="NCBI Taxonomy" id="2838542"/>
    <lineage>
        <taxon>Bacteria</taxon>
        <taxon>Bacillati</taxon>
        <taxon>Bacillota</taxon>
        <taxon>Clostridia</taxon>
        <taxon>Lachnospirales</taxon>
        <taxon>Lachnospiraceae</taxon>
        <taxon>Dorea</taxon>
    </lineage>
</organism>
<name>A0A9D1RB30_9FIRM</name>
<feature type="non-terminal residue" evidence="1">
    <location>
        <position position="237"/>
    </location>
</feature>
<accession>A0A9D1RB30</accession>
<comment type="caution">
    <text evidence="1">The sequence shown here is derived from an EMBL/GenBank/DDBJ whole genome shotgun (WGS) entry which is preliminary data.</text>
</comment>
<dbReference type="EMBL" id="DXGF01000106">
    <property type="protein sequence ID" value="HIW83798.1"/>
    <property type="molecule type" value="Genomic_DNA"/>
</dbReference>